<gene>
    <name evidence="7" type="primary">epg5</name>
    <name evidence="7" type="ORF">GZH46_01750</name>
</gene>
<accession>A0ABQ7S8H1</accession>
<feature type="region of interest" description="Disordered" evidence="4">
    <location>
        <begin position="531"/>
        <end position="553"/>
    </location>
</feature>
<dbReference type="Pfam" id="PF26573">
    <property type="entry name" value="TPR_Epg5_2"/>
    <property type="match status" value="1"/>
</dbReference>
<feature type="domain" description="Epg5-like central TPR repeats" evidence="5">
    <location>
        <begin position="1579"/>
        <end position="1923"/>
    </location>
</feature>
<feature type="region of interest" description="Disordered" evidence="4">
    <location>
        <begin position="1"/>
        <end position="70"/>
    </location>
</feature>
<dbReference type="PANTHER" id="PTHR31139:SF4">
    <property type="entry name" value="ECTOPIC P GRANULES PROTEIN 5 HOMOLOG"/>
    <property type="match status" value="1"/>
</dbReference>
<sequence length="2414" mass="276357">MEHETGDQTDKISTSSELSSSADDNRPVIDQEHYTQSVQPSAPQTLARQPSDESSSNDEPTDGVCSINDDGPYNQLRSIKAFTEAQLLSLHPEVGTISSQLQQQPPDALIMDSVLYELLCELEKHIDSLNDTRNQIRLLQKEITENRRNVWEFQKKSLRKIAMCIHGRIAESTLKYKQVSLSQRELDGLRERLSKFRDVVQGDLIYYSFNVQIKRYQILSKLDASIQNADRESLKSFIAALFCFIRRLNNGDSDFASQCRTWIKYLTKNFLHKANTEDYLFIVTLLTRGPPGISKWTANLIHCPLFERTNQYDSAAIYIDHCLALLNKLLAAPNQSEGQEGEISKNSARSKDASKQPSEINETTKWLYIDTDFEHDGEEFDINSSTSCRLSEVDIISFCQQVPVTKILKEFSLSSLNSANYNPEESVDNSMLKIVAIATKVIQTYQTGLKSYNSIRFNNLIEYLSSQIRHTVLVVSNHWQESKRRLVDIDSPMLMRLEVEYDHFILRSIITILELRRSGIWRYLADNSPQTASTKDRINQTQSESEPPAETNTTRLSSFLKSASVFVAGDAVGPATGADSSFEKVTKGSRSPKSLTFGFSVEWFHGVSDSMMWHILWQFHNNCRDEKKGEFNKMCKYYNDAYWRKKFQEQAVSYLFTEKFLKLPAHECNYLLKSMANMVLSRSDSQSDFVTWVVSEIFDFSFKSSALKSKVTATGIELLALCAEKYPGLISCFIKSLRGHDINDQIVELFIRCPLNGWMCDQIEFETLSDWIKEYPLTTVYNKVARLVLTKILLNDDNRAHYMRNYSQRPSTSCETMPPPCVPNENEMTHSTTITLKLSRSICLLLIEAIDRHFPSTNELSSQSLGASVEVCLAAMLDEPITSKLINIAISTIYSEFYSWCWRLLLTLRVHILDQSGTDWNAVLTRSGTSRSALNTVIVNDRFHPVPTIIDTECLLLASNIEKSKPASLYVYMMLTDVMWQKQELNNCMRHLNSLVNTGHVTPSLKAAEYLYVCHIEDLDTVIAKNPKTIQFWYTLITSPTSGVTAAQLASYIQCQMMQLTQFKQLQLMRGYTKILIEVTAQILRQTSSLWFDNWSHCLDKIACLFDHMVRFNFPVQRQQFIRILCDVSYSIQNWKFPPTGWLSTLISSGTYANSASRKEFVTLLHVLTQRNQNLVWLHWAVVECDTIRLEKIWEDIVTNLSSMPEATIESSIRKVCPQYNQQLIRDSLPINSWIALALEINEIDVGHELSPLIWYNFFLNYFANSLNGSSVGLKIVPADIIQQLKCRLDALFNYHYRQWTIRGSSDSHSQLAKLYKAFMLWLQDKTLQDAYVDLEHLGPNYLVPLLKSIMASSDSAWLPYVDLQKIQDKNTSMSASWSQINFLQCLNQNTSTRELTILNRQFDEVSMAEANDRLDDALSLNRTDQSHDNHILALEDVNTLLSNEDVSKSLEALRHQTNGSEHTINVKHAIELIKHHFHTVITESKYFAHRISKMTSLSDELIELIANLYSNTKAVHVHTVPCAENSACSGPAKIKFEVEEATMTEPVNSRIEANQQSFESISGELIDLPSRSLSIMDHVDHLPPLALFVLVSKFDITQWLRSATDELHSGMTQTVCAVLRKLGKRPDYEYLPSFELYRRHLQAAMSYKFPAEMLTVMKEFLIAMDAQFLAPDLWMDYLLALGFYASLDWPSVISASSYHLNDSTNRLERSTIVPDSLIGELYKLANSRKTRIGLDWHQLNDSIKLITEFFTNVVATRTDIVLLEQYGDYTKQFILVLASFTFMWIEATSVAYPNNQDLIWQQTFDLWKDWIFLDKCFKSIHKDDFEFVWTLYVACIQFLIENIDDSMNRVLSLIWCTFCAFIEKTRAIIYLEMSIMQRCIRQLPWNKFVMKFDDFKCLADIVHQERYNVADITSHIMLNMNWRDSIAQLGTNELSEVMEYAATSIILTASHLKGFRIPYQLHLVSCAQAENLARITVKQMEFVNLEFSPTNKLLINTLRAICLNLTNDSTLSQPSSLPSTPHSQTNDRKYRKHLIYANFISTYMTDLLTNQPSIISSHNSYVRNLIEGSLSDLGWLLLSSSIDFDQKTHLLAKLLDCCNTLTNDEARALISQSFVESSLFKQNPVIVIETIRAIGSIITYPVTMVYMLEHLIELYFSLNGHYEQLWKTYKMKYVTDTDILDACIGGRAVLTLLVHFEACMDDRTDEKLALCTELIKWVTQFNASPALESKVVVAWLRIATLLFNNVQQYKRSSLASSKHGSGRSHPIIGATLSLCNHLIELFDAHKTSVIWSLLRTSKEQLSPTVSIVALSLACCIAYRLINIESLYDNNEHSLQSEVQNLKKQCLYKLESAHKSRYFVEHRALIESILAIVNDNDKVNYNESIQLMGSYVTSFYAQHNYVAKILAPGNENYN</sequence>
<evidence type="ECO:0000256" key="2">
    <source>
        <dbReference type="ARBA" id="ARBA00023006"/>
    </source>
</evidence>
<keyword evidence="2" id="KW-0072">Autophagy</keyword>
<evidence type="ECO:0000259" key="6">
    <source>
        <dbReference type="Pfam" id="PF26573"/>
    </source>
</evidence>
<organism evidence="7 8">
    <name type="scientific">Fragariocoptes setiger</name>
    <dbReference type="NCBI Taxonomy" id="1670756"/>
    <lineage>
        <taxon>Eukaryota</taxon>
        <taxon>Metazoa</taxon>
        <taxon>Ecdysozoa</taxon>
        <taxon>Arthropoda</taxon>
        <taxon>Chelicerata</taxon>
        <taxon>Arachnida</taxon>
        <taxon>Acari</taxon>
        <taxon>Acariformes</taxon>
        <taxon>Trombidiformes</taxon>
        <taxon>Prostigmata</taxon>
        <taxon>Eupodina</taxon>
        <taxon>Eriophyoidea</taxon>
        <taxon>Phytoptidae</taxon>
        <taxon>Fragariocoptes</taxon>
    </lineage>
</organism>
<dbReference type="Proteomes" id="UP000825002">
    <property type="component" value="Unassembled WGS sequence"/>
</dbReference>
<feature type="region of interest" description="Disordered" evidence="4">
    <location>
        <begin position="337"/>
        <end position="359"/>
    </location>
</feature>
<comment type="similarity">
    <text evidence="1">Belongs to the EPG5 family.</text>
</comment>
<dbReference type="InterPro" id="IPR051436">
    <property type="entry name" value="Autophagy-related_EPG5"/>
</dbReference>
<feature type="non-terminal residue" evidence="7">
    <location>
        <position position="2414"/>
    </location>
</feature>
<feature type="compositionally biased region" description="Basic and acidic residues" evidence="4">
    <location>
        <begin position="23"/>
        <end position="33"/>
    </location>
</feature>
<dbReference type="InterPro" id="IPR058750">
    <property type="entry name" value="TPR_Epg5"/>
</dbReference>
<evidence type="ECO:0000259" key="5">
    <source>
        <dbReference type="Pfam" id="PF26103"/>
    </source>
</evidence>
<evidence type="ECO:0000313" key="8">
    <source>
        <dbReference type="Proteomes" id="UP000825002"/>
    </source>
</evidence>
<proteinExistence type="inferred from homology"/>
<dbReference type="InterPro" id="IPR059030">
    <property type="entry name" value="TPR_Epg5_mid"/>
</dbReference>
<protein>
    <submittedName>
        <fullName evidence="7">Ectopic P granules protein 5-like protein</fullName>
    </submittedName>
</protein>
<name>A0ABQ7S8H1_9ACAR</name>
<evidence type="ECO:0000256" key="4">
    <source>
        <dbReference type="SAM" id="MobiDB-lite"/>
    </source>
</evidence>
<reference evidence="7 8" key="1">
    <citation type="submission" date="2020-10" db="EMBL/GenBank/DDBJ databases">
        <authorList>
            <person name="Klimov P.B."/>
            <person name="Dyachkov S.M."/>
            <person name="Chetverikov P.E."/>
        </authorList>
    </citation>
    <scope>NUCLEOTIDE SEQUENCE [LARGE SCALE GENOMIC DNA]</scope>
    <source>
        <strain evidence="7">BMOC 18-1129-001#AD2665</strain>
        <tissue evidence="7">Entire mites</tissue>
    </source>
</reference>
<dbReference type="PANTHER" id="PTHR31139">
    <property type="entry name" value="ECTOPIC P GRANULES PROTEIN 5 HOMOLOG"/>
    <property type="match status" value="1"/>
</dbReference>
<feature type="coiled-coil region" evidence="3">
    <location>
        <begin position="122"/>
        <end position="149"/>
    </location>
</feature>
<evidence type="ECO:0000256" key="3">
    <source>
        <dbReference type="SAM" id="Coils"/>
    </source>
</evidence>
<dbReference type="Pfam" id="PF26103">
    <property type="entry name" value="TPR_Epg5"/>
    <property type="match status" value="1"/>
</dbReference>
<evidence type="ECO:0000313" key="7">
    <source>
        <dbReference type="EMBL" id="KAG9509720.1"/>
    </source>
</evidence>
<feature type="domain" description="Epg5-like TPR" evidence="6">
    <location>
        <begin position="1191"/>
        <end position="1363"/>
    </location>
</feature>
<keyword evidence="3" id="KW-0175">Coiled coil</keyword>
<dbReference type="EMBL" id="JAIFTH010000364">
    <property type="protein sequence ID" value="KAG9509720.1"/>
    <property type="molecule type" value="Genomic_DNA"/>
</dbReference>
<feature type="compositionally biased region" description="Polar residues" evidence="4">
    <location>
        <begin position="34"/>
        <end position="54"/>
    </location>
</feature>
<evidence type="ECO:0000256" key="1">
    <source>
        <dbReference type="ARBA" id="ARBA00010948"/>
    </source>
</evidence>
<feature type="compositionally biased region" description="Basic and acidic residues" evidence="4">
    <location>
        <begin position="1"/>
        <end position="10"/>
    </location>
</feature>
<comment type="caution">
    <text evidence="7">The sequence shown here is derived from an EMBL/GenBank/DDBJ whole genome shotgun (WGS) entry which is preliminary data.</text>
</comment>
<keyword evidence="8" id="KW-1185">Reference proteome</keyword>